<evidence type="ECO:0000256" key="1">
    <source>
        <dbReference type="ARBA" id="ARBA00023157"/>
    </source>
</evidence>
<protein>
    <submittedName>
        <fullName evidence="5">CD209 antigen-like protein E</fullName>
    </submittedName>
</protein>
<keyword evidence="1" id="KW-1015">Disulfide bond</keyword>
<dbReference type="OMA" id="REFCQIY"/>
<dbReference type="GeneTree" id="ENSGT01030000234575"/>
<dbReference type="InterPro" id="IPR050111">
    <property type="entry name" value="C-type_lectin/snaclec_domain"/>
</dbReference>
<keyword evidence="2" id="KW-0175">Coiled coil</keyword>
<dbReference type="KEGG" id="tru:105418215"/>
<reference evidence="5" key="2">
    <citation type="submission" date="2025-08" db="UniProtKB">
        <authorList>
            <consortium name="Ensembl"/>
        </authorList>
    </citation>
    <scope>IDENTIFICATION</scope>
</reference>
<dbReference type="InterPro" id="IPR016186">
    <property type="entry name" value="C-type_lectin-like/link_sf"/>
</dbReference>
<proteinExistence type="predicted"/>
<feature type="coiled-coil region" evidence="2">
    <location>
        <begin position="123"/>
        <end position="150"/>
    </location>
</feature>
<dbReference type="Ensembl" id="ENSTRUT00000066663.1">
    <property type="protein sequence ID" value="ENSTRUP00000059119.1"/>
    <property type="gene ID" value="ENSTRUG00000032404.1"/>
</dbReference>
<dbReference type="PROSITE" id="PS00615">
    <property type="entry name" value="C_TYPE_LECTIN_1"/>
    <property type="match status" value="1"/>
</dbReference>
<keyword evidence="3" id="KW-1133">Transmembrane helix</keyword>
<dbReference type="SUPFAM" id="SSF56436">
    <property type="entry name" value="C-type lectin-like"/>
    <property type="match status" value="1"/>
</dbReference>
<evidence type="ECO:0000313" key="5">
    <source>
        <dbReference type="Ensembl" id="ENSTRUP00000059119.1"/>
    </source>
</evidence>
<evidence type="ECO:0000313" key="6">
    <source>
        <dbReference type="Proteomes" id="UP000005226"/>
    </source>
</evidence>
<reference evidence="5 6" key="1">
    <citation type="journal article" date="2011" name="Genome Biol. Evol.">
        <title>Integration of the genetic map and genome assembly of fugu facilitates insights into distinct features of genome evolution in teleosts and mammals.</title>
        <authorList>
            <person name="Kai W."/>
            <person name="Kikuchi K."/>
            <person name="Tohari S."/>
            <person name="Chew A.K."/>
            <person name="Tay A."/>
            <person name="Fujiwara A."/>
            <person name="Hosoya S."/>
            <person name="Suetake H."/>
            <person name="Naruse K."/>
            <person name="Brenner S."/>
            <person name="Suzuki Y."/>
            <person name="Venkatesh B."/>
        </authorList>
    </citation>
    <scope>NUCLEOTIDE SEQUENCE [LARGE SCALE GENOMIC DNA]</scope>
</reference>
<dbReference type="Pfam" id="PF00059">
    <property type="entry name" value="Lectin_C"/>
    <property type="match status" value="1"/>
</dbReference>
<accession>A0A674MDJ3</accession>
<dbReference type="AlphaFoldDB" id="A0A674MDJ3"/>
<dbReference type="Gene3D" id="3.10.100.10">
    <property type="entry name" value="Mannose-Binding Protein A, subunit A"/>
    <property type="match status" value="1"/>
</dbReference>
<dbReference type="InterPro" id="IPR016187">
    <property type="entry name" value="CTDL_fold"/>
</dbReference>
<gene>
    <name evidence="5" type="primary">LOC105418215</name>
</gene>
<keyword evidence="3" id="KW-0812">Transmembrane</keyword>
<keyword evidence="6" id="KW-1185">Reference proteome</keyword>
<name>A0A674MDJ3_TAKRU</name>
<feature type="transmembrane region" description="Helical" evidence="3">
    <location>
        <begin position="42"/>
        <end position="67"/>
    </location>
</feature>
<dbReference type="GeneID" id="105418215"/>
<dbReference type="FunCoup" id="A0A674MDJ3">
    <property type="interactions" value="818"/>
</dbReference>
<dbReference type="InterPro" id="IPR001304">
    <property type="entry name" value="C-type_lectin-like"/>
</dbReference>
<evidence type="ECO:0000256" key="2">
    <source>
        <dbReference type="SAM" id="Coils"/>
    </source>
</evidence>
<sequence length="301" mass="34673">MANMETGFNTLVCEDDNLEHPDNFFSQQGQTGHRFQKTYVSIWSPVVAGLTGLAVVLLMLNIGLGIYHSNMKGNQLTLEDVEDIRSELNDMEASYKAAFESTNNYKKQLDSKLKDSTKTKWELEHQTKRNNDYQKNMDKITKNIALLKYQLPKTEQACRLCLPDWVWFNSMCYFFPFETMGYKSWSQARHFCQLYGGDLAVINSTVKQNSTVMHLVQNLEPNSSVGFWVGLRNLAQEDSWKWPDGKLLVEGYWMDGNPTGVKDDVCVAVYARENFFKAWGDTNCNAQNKKWICEKAEDKWG</sequence>
<evidence type="ECO:0000259" key="4">
    <source>
        <dbReference type="PROSITE" id="PS50041"/>
    </source>
</evidence>
<dbReference type="RefSeq" id="XP_011615312.1">
    <property type="nucleotide sequence ID" value="XM_011617010.2"/>
</dbReference>
<feature type="domain" description="C-type lectin" evidence="4">
    <location>
        <begin position="168"/>
        <end position="285"/>
    </location>
</feature>
<dbReference type="PROSITE" id="PS50041">
    <property type="entry name" value="C_TYPE_LECTIN_2"/>
    <property type="match status" value="1"/>
</dbReference>
<organism evidence="5 6">
    <name type="scientific">Takifugu rubripes</name>
    <name type="common">Japanese pufferfish</name>
    <name type="synonym">Fugu rubripes</name>
    <dbReference type="NCBI Taxonomy" id="31033"/>
    <lineage>
        <taxon>Eukaryota</taxon>
        <taxon>Metazoa</taxon>
        <taxon>Chordata</taxon>
        <taxon>Craniata</taxon>
        <taxon>Vertebrata</taxon>
        <taxon>Euteleostomi</taxon>
        <taxon>Actinopterygii</taxon>
        <taxon>Neopterygii</taxon>
        <taxon>Teleostei</taxon>
        <taxon>Neoteleostei</taxon>
        <taxon>Acanthomorphata</taxon>
        <taxon>Eupercaria</taxon>
        <taxon>Tetraodontiformes</taxon>
        <taxon>Tetradontoidea</taxon>
        <taxon>Tetraodontidae</taxon>
        <taxon>Takifugu</taxon>
    </lineage>
</organism>
<evidence type="ECO:0000256" key="3">
    <source>
        <dbReference type="SAM" id="Phobius"/>
    </source>
</evidence>
<dbReference type="InterPro" id="IPR018378">
    <property type="entry name" value="C-type_lectin_CS"/>
</dbReference>
<dbReference type="SMART" id="SM00034">
    <property type="entry name" value="CLECT"/>
    <property type="match status" value="1"/>
</dbReference>
<reference evidence="5" key="3">
    <citation type="submission" date="2025-09" db="UniProtKB">
        <authorList>
            <consortium name="Ensembl"/>
        </authorList>
    </citation>
    <scope>IDENTIFICATION</scope>
</reference>
<dbReference type="Proteomes" id="UP000005226">
    <property type="component" value="Chromosome 2"/>
</dbReference>
<dbReference type="OrthoDB" id="2142683at2759"/>
<dbReference type="PANTHER" id="PTHR22803">
    <property type="entry name" value="MANNOSE, PHOSPHOLIPASE, LECTIN RECEPTOR RELATED"/>
    <property type="match status" value="1"/>
</dbReference>
<keyword evidence="3" id="KW-0472">Membrane</keyword>
<dbReference type="InParanoid" id="A0A674MDJ3"/>